<dbReference type="GO" id="GO:0016747">
    <property type="term" value="F:acyltransferase activity, transferring groups other than amino-acyl groups"/>
    <property type="evidence" value="ECO:0007669"/>
    <property type="project" value="InterPro"/>
</dbReference>
<dbReference type="SUPFAM" id="SSF55729">
    <property type="entry name" value="Acyl-CoA N-acyltransferases (Nat)"/>
    <property type="match status" value="1"/>
</dbReference>
<dbReference type="InterPro" id="IPR016181">
    <property type="entry name" value="Acyl_CoA_acyltransferase"/>
</dbReference>
<sequence>MNFRFATQNDPAAIVSLFTSVFARSEGEAEGALIGQLARNLLAQTEESDLACFVAAEAEQILGAIAFSRLTFDPAIAAFILAPVAVRSDRQGQGIGQALIRYGLAELKHQGVSLVLTYGDPAFYSKVGFQAISPEQIIPPFALSQPEGWLGQSLSEAAIATYSGRCTCVAALSDPQYW</sequence>
<proteinExistence type="predicted"/>
<evidence type="ECO:0000313" key="1">
    <source>
        <dbReference type="EMBL" id="NEV67273.1"/>
    </source>
</evidence>
<protein>
    <submittedName>
        <fullName evidence="1">N-acetyltransferase</fullName>
    </submittedName>
</protein>
<dbReference type="CDD" id="cd04301">
    <property type="entry name" value="NAT_SF"/>
    <property type="match status" value="1"/>
</dbReference>
<dbReference type="Pfam" id="PF13508">
    <property type="entry name" value="Acetyltransf_7"/>
    <property type="match status" value="1"/>
</dbReference>
<reference evidence="1" key="3">
    <citation type="submission" date="2020-02" db="EMBL/GenBank/DDBJ databases">
        <authorList>
            <person name="Sarangi A.N."/>
            <person name="Ghosh S."/>
            <person name="Mukherjee M."/>
            <person name="Tripathy S."/>
        </authorList>
    </citation>
    <scope>NUCLEOTIDE SEQUENCE</scope>
    <source>
        <strain evidence="1">BDU141951</strain>
    </source>
</reference>
<reference evidence="1" key="1">
    <citation type="submission" date="2014-11" db="EMBL/GenBank/DDBJ databases">
        <authorList>
            <person name="Malar M.C."/>
            <person name="Sen D."/>
            <person name="Tripathy S."/>
        </authorList>
    </citation>
    <scope>NUCLEOTIDE SEQUENCE</scope>
    <source>
        <strain evidence="1">BDU141951</strain>
    </source>
</reference>
<dbReference type="Gene3D" id="3.40.630.30">
    <property type="match status" value="1"/>
</dbReference>
<organism evidence="1">
    <name type="scientific">Lyngbya confervoides BDU141951</name>
    <dbReference type="NCBI Taxonomy" id="1574623"/>
    <lineage>
        <taxon>Bacteria</taxon>
        <taxon>Bacillati</taxon>
        <taxon>Cyanobacteriota</taxon>
        <taxon>Cyanophyceae</taxon>
        <taxon>Oscillatoriophycideae</taxon>
        <taxon>Oscillatoriales</taxon>
        <taxon>Microcoleaceae</taxon>
        <taxon>Lyngbya</taxon>
    </lineage>
</organism>
<comment type="caution">
    <text evidence="1">The sequence shown here is derived from an EMBL/GenBank/DDBJ whole genome shotgun (WGS) entry which is preliminary data.</text>
</comment>
<name>A0A0C1YF99_9CYAN</name>
<dbReference type="EMBL" id="JTHE02000003">
    <property type="protein sequence ID" value="NEV67273.1"/>
    <property type="molecule type" value="Genomic_DNA"/>
</dbReference>
<dbReference type="AlphaFoldDB" id="A0A0C1YF99"/>
<dbReference type="InterPro" id="IPR000182">
    <property type="entry name" value="GNAT_dom"/>
</dbReference>
<dbReference type="PROSITE" id="PS51186">
    <property type="entry name" value="GNAT"/>
    <property type="match status" value="1"/>
</dbReference>
<gene>
    <name evidence="1" type="ORF">QQ91_009105</name>
</gene>
<reference evidence="1" key="2">
    <citation type="journal article" date="2015" name="Genome Announc.">
        <title>Draft Genome Sequence of Filamentous Marine Cyanobacterium Lyngbya confervoides Strain BDU141951.</title>
        <authorList>
            <person name="Chandrababunaidu M.M."/>
            <person name="Sen D."/>
            <person name="Tripathy S."/>
        </authorList>
    </citation>
    <scope>NUCLEOTIDE SEQUENCE</scope>
    <source>
        <strain evidence="1">BDU141951</strain>
    </source>
</reference>
<accession>A0A0C1YF99</accession>